<accession>K3Y477</accession>
<dbReference type="AlphaFoldDB" id="K3Y477"/>
<reference evidence="2" key="1">
    <citation type="journal article" date="2012" name="Nat. Biotechnol.">
        <title>Reference genome sequence of the model plant Setaria.</title>
        <authorList>
            <person name="Bennetzen J.L."/>
            <person name="Schmutz J."/>
            <person name="Wang H."/>
            <person name="Percifield R."/>
            <person name="Hawkins J."/>
            <person name="Pontaroli A.C."/>
            <person name="Estep M."/>
            <person name="Feng L."/>
            <person name="Vaughn J.N."/>
            <person name="Grimwood J."/>
            <person name="Jenkins J."/>
            <person name="Barry K."/>
            <person name="Lindquist E."/>
            <person name="Hellsten U."/>
            <person name="Deshpande S."/>
            <person name="Wang X."/>
            <person name="Wu X."/>
            <person name="Mitros T."/>
            <person name="Triplett J."/>
            <person name="Yang X."/>
            <person name="Ye C.Y."/>
            <person name="Mauro-Herrera M."/>
            <person name="Wang L."/>
            <person name="Li P."/>
            <person name="Sharma M."/>
            <person name="Sharma R."/>
            <person name="Ronald P.C."/>
            <person name="Panaud O."/>
            <person name="Kellogg E.A."/>
            <person name="Brutnell T.P."/>
            <person name="Doust A.N."/>
            <person name="Tuskan G.A."/>
            <person name="Rokhsar D."/>
            <person name="Devos K.M."/>
        </authorList>
    </citation>
    <scope>NUCLEOTIDE SEQUENCE [LARGE SCALE GENOMIC DNA]</scope>
    <source>
        <strain evidence="2">cv. Yugu1</strain>
    </source>
</reference>
<dbReference type="EnsemblPlants" id="KQL09525">
    <property type="protein sequence ID" value="KQL09525"/>
    <property type="gene ID" value="SETIT_009015mg"/>
</dbReference>
<organism evidence="1 2">
    <name type="scientific">Setaria italica</name>
    <name type="common">Foxtail millet</name>
    <name type="synonym">Panicum italicum</name>
    <dbReference type="NCBI Taxonomy" id="4555"/>
    <lineage>
        <taxon>Eukaryota</taxon>
        <taxon>Viridiplantae</taxon>
        <taxon>Streptophyta</taxon>
        <taxon>Embryophyta</taxon>
        <taxon>Tracheophyta</taxon>
        <taxon>Spermatophyta</taxon>
        <taxon>Magnoliopsida</taxon>
        <taxon>Liliopsida</taxon>
        <taxon>Poales</taxon>
        <taxon>Poaceae</taxon>
        <taxon>PACMAD clade</taxon>
        <taxon>Panicoideae</taxon>
        <taxon>Panicodae</taxon>
        <taxon>Paniceae</taxon>
        <taxon>Cenchrinae</taxon>
        <taxon>Setaria</taxon>
    </lineage>
</organism>
<sequence>MSIYNSNVLNNQTIINLEISRAQKFGAISSIRINPRKLNMINRRIDSIERNKELRANLSVSG</sequence>
<keyword evidence="2" id="KW-1185">Reference proteome</keyword>
<dbReference type="EMBL" id="AGNK02002225">
    <property type="status" value="NOT_ANNOTATED_CDS"/>
    <property type="molecule type" value="Genomic_DNA"/>
</dbReference>
<dbReference type="InParanoid" id="K3Y477"/>
<proteinExistence type="predicted"/>
<evidence type="ECO:0000313" key="2">
    <source>
        <dbReference type="Proteomes" id="UP000004995"/>
    </source>
</evidence>
<dbReference type="Gramene" id="KQL09525">
    <property type="protein sequence ID" value="KQL09525"/>
    <property type="gene ID" value="SETIT_009015mg"/>
</dbReference>
<dbReference type="Proteomes" id="UP000004995">
    <property type="component" value="Unassembled WGS sequence"/>
</dbReference>
<evidence type="ECO:0000313" key="1">
    <source>
        <dbReference type="EnsemblPlants" id="KQL09525"/>
    </source>
</evidence>
<name>K3Y477_SETIT</name>
<dbReference type="HOGENOM" id="CLU_2908371_0_0_1"/>
<protein>
    <submittedName>
        <fullName evidence="1">Uncharacterized protein</fullName>
    </submittedName>
</protein>
<reference evidence="1" key="2">
    <citation type="submission" date="2018-08" db="UniProtKB">
        <authorList>
            <consortium name="EnsemblPlants"/>
        </authorList>
    </citation>
    <scope>IDENTIFICATION</scope>
    <source>
        <strain evidence="1">Yugu1</strain>
    </source>
</reference>